<dbReference type="InParanoid" id="A0A7M7LM66"/>
<dbReference type="PANTHER" id="PTHR28163:SF1">
    <property type="entry name" value="PROTEIN PET117 HOMOLOG, MITOCHONDRIAL"/>
    <property type="match status" value="1"/>
</dbReference>
<dbReference type="Pfam" id="PF15786">
    <property type="entry name" value="PET117"/>
    <property type="match status" value="1"/>
</dbReference>
<organism evidence="6 7">
    <name type="scientific">Nasonia vitripennis</name>
    <name type="common">Parasitic wasp</name>
    <dbReference type="NCBI Taxonomy" id="7425"/>
    <lineage>
        <taxon>Eukaryota</taxon>
        <taxon>Metazoa</taxon>
        <taxon>Ecdysozoa</taxon>
        <taxon>Arthropoda</taxon>
        <taxon>Hexapoda</taxon>
        <taxon>Insecta</taxon>
        <taxon>Pterygota</taxon>
        <taxon>Neoptera</taxon>
        <taxon>Endopterygota</taxon>
        <taxon>Hymenoptera</taxon>
        <taxon>Apocrita</taxon>
        <taxon>Proctotrupomorpha</taxon>
        <taxon>Chalcidoidea</taxon>
        <taxon>Pteromalidae</taxon>
        <taxon>Pteromalinae</taxon>
        <taxon>Nasonia</taxon>
    </lineage>
</organism>
<keyword evidence="3" id="KW-0809">Transit peptide</keyword>
<accession>A0A7M7LM66</accession>
<evidence type="ECO:0000313" key="7">
    <source>
        <dbReference type="Proteomes" id="UP000002358"/>
    </source>
</evidence>
<dbReference type="InterPro" id="IPR031568">
    <property type="entry name" value="Pet117"/>
</dbReference>
<keyword evidence="5" id="KW-0812">Transmembrane</keyword>
<evidence type="ECO:0000256" key="2">
    <source>
        <dbReference type="ARBA" id="ARBA00008197"/>
    </source>
</evidence>
<dbReference type="EnsemblMetazoa" id="XM_001604619">
    <property type="protein sequence ID" value="XP_001604669"/>
    <property type="gene ID" value="LOC100121087"/>
</dbReference>
<dbReference type="Proteomes" id="UP000002358">
    <property type="component" value="Chromosome 5"/>
</dbReference>
<name>A0A7M7LM66_NASVI</name>
<dbReference type="KEGG" id="nvi:100121087"/>
<keyword evidence="5" id="KW-1133">Transmembrane helix</keyword>
<sequence length="82" mass="9330">MSITSKLILGASIGVSGGIILYVHLKQDSDIEKLHMGVMKDIERQRRRKIENIYLLQQQSELTKEFQRDIADKTKDGNAMPS</sequence>
<dbReference type="AlphaFoldDB" id="A0A7M7LM66"/>
<feature type="transmembrane region" description="Helical" evidence="5">
    <location>
        <begin position="7"/>
        <end position="25"/>
    </location>
</feature>
<evidence type="ECO:0000256" key="5">
    <source>
        <dbReference type="SAM" id="Phobius"/>
    </source>
</evidence>
<keyword evidence="5" id="KW-0472">Membrane</keyword>
<dbReference type="GO" id="GO:0033617">
    <property type="term" value="P:mitochondrial respiratory chain complex IV assembly"/>
    <property type="evidence" value="ECO:0007669"/>
    <property type="project" value="TreeGrafter"/>
</dbReference>
<dbReference type="GO" id="GO:0005739">
    <property type="term" value="C:mitochondrion"/>
    <property type="evidence" value="ECO:0007669"/>
    <property type="project" value="UniProtKB-SubCell"/>
</dbReference>
<dbReference type="OMA" id="WDRERLH"/>
<dbReference type="PANTHER" id="PTHR28163">
    <property type="entry name" value="PROTEIN PET117 HOMOLOG, MITOCHONDRIAL"/>
    <property type="match status" value="1"/>
</dbReference>
<comment type="similarity">
    <text evidence="2">Belongs to the PET117 family.</text>
</comment>
<keyword evidence="4" id="KW-0496">Mitochondrion</keyword>
<dbReference type="FunCoup" id="A0A7M7LM66">
    <property type="interactions" value="338"/>
</dbReference>
<evidence type="ECO:0000256" key="3">
    <source>
        <dbReference type="ARBA" id="ARBA00022946"/>
    </source>
</evidence>
<reference evidence="6" key="1">
    <citation type="submission" date="2021-01" db="UniProtKB">
        <authorList>
            <consortium name="EnsemblMetazoa"/>
        </authorList>
    </citation>
    <scope>IDENTIFICATION</scope>
</reference>
<keyword evidence="7" id="KW-1185">Reference proteome</keyword>
<evidence type="ECO:0000313" key="6">
    <source>
        <dbReference type="EnsemblMetazoa" id="XP_001604669"/>
    </source>
</evidence>
<evidence type="ECO:0000256" key="4">
    <source>
        <dbReference type="ARBA" id="ARBA00023128"/>
    </source>
</evidence>
<proteinExistence type="inferred from homology"/>
<dbReference type="OrthoDB" id="76305at2759"/>
<protein>
    <submittedName>
        <fullName evidence="6">Uncharacterized protein</fullName>
    </submittedName>
</protein>
<evidence type="ECO:0000256" key="1">
    <source>
        <dbReference type="ARBA" id="ARBA00004173"/>
    </source>
</evidence>
<gene>
    <name evidence="6" type="primary">100121087</name>
</gene>
<comment type="subcellular location">
    <subcellularLocation>
        <location evidence="1">Mitochondrion</location>
    </subcellularLocation>
</comment>